<dbReference type="SUPFAM" id="SSF54427">
    <property type="entry name" value="NTF2-like"/>
    <property type="match status" value="1"/>
</dbReference>
<proteinExistence type="predicted"/>
<dbReference type="Pfam" id="PF12680">
    <property type="entry name" value="SnoaL_2"/>
    <property type="match status" value="1"/>
</dbReference>
<feature type="domain" description="SnoaL-like" evidence="1">
    <location>
        <begin position="5"/>
        <end position="76"/>
    </location>
</feature>
<keyword evidence="3" id="KW-1185">Reference proteome</keyword>
<reference evidence="2 3" key="1">
    <citation type="submission" date="2024-09" db="EMBL/GenBank/DDBJ databases">
        <authorList>
            <person name="Sun Q."/>
            <person name="Mori K."/>
        </authorList>
    </citation>
    <scope>NUCLEOTIDE SEQUENCE [LARGE SCALE GENOMIC DNA]</scope>
    <source>
        <strain evidence="2 3">TBRC 1432</strain>
    </source>
</reference>
<evidence type="ECO:0000259" key="1">
    <source>
        <dbReference type="Pfam" id="PF12680"/>
    </source>
</evidence>
<organism evidence="2 3">
    <name type="scientific">Kutzneria chonburiensis</name>
    <dbReference type="NCBI Taxonomy" id="1483604"/>
    <lineage>
        <taxon>Bacteria</taxon>
        <taxon>Bacillati</taxon>
        <taxon>Actinomycetota</taxon>
        <taxon>Actinomycetes</taxon>
        <taxon>Pseudonocardiales</taxon>
        <taxon>Pseudonocardiaceae</taxon>
        <taxon>Kutzneria</taxon>
    </lineage>
</organism>
<dbReference type="EMBL" id="JBHLUD010000009">
    <property type="protein sequence ID" value="MFC0545139.1"/>
    <property type="molecule type" value="Genomic_DNA"/>
</dbReference>
<dbReference type="Gene3D" id="3.10.450.50">
    <property type="match status" value="1"/>
</dbReference>
<name>A0ABV6MXV9_9PSEU</name>
<dbReference type="RefSeq" id="WP_273935044.1">
    <property type="nucleotide sequence ID" value="NZ_CP097263.1"/>
</dbReference>
<evidence type="ECO:0000313" key="2">
    <source>
        <dbReference type="EMBL" id="MFC0545139.1"/>
    </source>
</evidence>
<evidence type="ECO:0000313" key="3">
    <source>
        <dbReference type="Proteomes" id="UP001589810"/>
    </source>
</evidence>
<accession>A0ABV6MXV9</accession>
<protein>
    <submittedName>
        <fullName evidence="2">Nuclear transport factor 2 family protein</fullName>
    </submittedName>
</protein>
<dbReference type="InterPro" id="IPR032710">
    <property type="entry name" value="NTF2-like_dom_sf"/>
</dbReference>
<sequence length="97" mass="10663">MIADRIRAALSAPDPAAFAALLHPDAHWGESCRNRDEVLAWYQGLLDQGVRLTVREIQPDGDRLLLTVDIDGPDGSWTAHPIVRLDGDLVIDIQPAE</sequence>
<dbReference type="InterPro" id="IPR037401">
    <property type="entry name" value="SnoaL-like"/>
</dbReference>
<dbReference type="Proteomes" id="UP001589810">
    <property type="component" value="Unassembled WGS sequence"/>
</dbReference>
<gene>
    <name evidence="2" type="ORF">ACFFH7_26775</name>
</gene>
<comment type="caution">
    <text evidence="2">The sequence shown here is derived from an EMBL/GenBank/DDBJ whole genome shotgun (WGS) entry which is preliminary data.</text>
</comment>